<evidence type="ECO:0000313" key="3">
    <source>
        <dbReference type="Proteomes" id="UP000002668"/>
    </source>
</evidence>
<accession>E4ZUZ3</accession>
<dbReference type="InParanoid" id="E4ZUZ3"/>
<dbReference type="AlphaFoldDB" id="E4ZUZ3"/>
<dbReference type="EMBL" id="FP929126">
    <property type="protein sequence ID" value="CBX94930.1"/>
    <property type="molecule type" value="Genomic_DNA"/>
</dbReference>
<dbReference type="HOGENOM" id="CLU_1166004_0_0_1"/>
<sequence>MHTQETWTRNSITRLLYVLPSTLQVPVDLLTIFPAQLSLRPSLLYNGTVASQGVSPTKSIRPWSRGRPASTLLSTCRLFPPGFPARKPRRHDDVSRRSCPRLLPLFASLAQPVNQARVVVRRGRKTRQGPRAKGQGEENLSSLWFGEEPTAQGGLAGEGRFGSFIVVVGTSSSARSPPTSGVAVLARPTAFKKNHDQSQGHCLDALDAGSHGQRARDAINTLGVDDGREGLYHTCLTV</sequence>
<reference evidence="3" key="1">
    <citation type="journal article" date="2011" name="Nat. Commun.">
        <title>Effector diversification within compartments of the Leptosphaeria maculans genome affected by Repeat-Induced Point mutations.</title>
        <authorList>
            <person name="Rouxel T."/>
            <person name="Grandaubert J."/>
            <person name="Hane J.K."/>
            <person name="Hoede C."/>
            <person name="van de Wouw A.P."/>
            <person name="Couloux A."/>
            <person name="Dominguez V."/>
            <person name="Anthouard V."/>
            <person name="Bally P."/>
            <person name="Bourras S."/>
            <person name="Cozijnsen A.J."/>
            <person name="Ciuffetti L.M."/>
            <person name="Degrave A."/>
            <person name="Dilmaghani A."/>
            <person name="Duret L."/>
            <person name="Fudal I."/>
            <person name="Goodwin S.B."/>
            <person name="Gout L."/>
            <person name="Glaser N."/>
            <person name="Linglin J."/>
            <person name="Kema G.H.J."/>
            <person name="Lapalu N."/>
            <person name="Lawrence C.B."/>
            <person name="May K."/>
            <person name="Meyer M."/>
            <person name="Ollivier B."/>
            <person name="Poulain J."/>
            <person name="Schoch C.L."/>
            <person name="Simon A."/>
            <person name="Spatafora J.W."/>
            <person name="Stachowiak A."/>
            <person name="Turgeon B.G."/>
            <person name="Tyler B.M."/>
            <person name="Vincent D."/>
            <person name="Weissenbach J."/>
            <person name="Amselem J."/>
            <person name="Quesneville H."/>
            <person name="Oliver R.P."/>
            <person name="Wincker P."/>
            <person name="Balesdent M.-H."/>
            <person name="Howlett B.J."/>
        </authorList>
    </citation>
    <scope>NUCLEOTIDE SEQUENCE [LARGE SCALE GENOMIC DNA]</scope>
    <source>
        <strain evidence="3">JN3 / isolate v23.1.3 / race Av1-4-5-6-7-8</strain>
    </source>
</reference>
<protein>
    <submittedName>
        <fullName evidence="2">Predicted protein</fullName>
    </submittedName>
</protein>
<organism evidence="3">
    <name type="scientific">Leptosphaeria maculans (strain JN3 / isolate v23.1.3 / race Av1-4-5-6-7-8)</name>
    <name type="common">Blackleg fungus</name>
    <name type="synonym">Phoma lingam</name>
    <dbReference type="NCBI Taxonomy" id="985895"/>
    <lineage>
        <taxon>Eukaryota</taxon>
        <taxon>Fungi</taxon>
        <taxon>Dikarya</taxon>
        <taxon>Ascomycota</taxon>
        <taxon>Pezizomycotina</taxon>
        <taxon>Dothideomycetes</taxon>
        <taxon>Pleosporomycetidae</taxon>
        <taxon>Pleosporales</taxon>
        <taxon>Pleosporineae</taxon>
        <taxon>Leptosphaeriaceae</taxon>
        <taxon>Plenodomus</taxon>
        <taxon>Plenodomus lingam/Leptosphaeria maculans species complex</taxon>
    </lineage>
</organism>
<keyword evidence="3" id="KW-1185">Reference proteome</keyword>
<feature type="region of interest" description="Disordered" evidence="1">
    <location>
        <begin position="122"/>
        <end position="144"/>
    </location>
</feature>
<dbReference type="VEuPathDB" id="FungiDB:LEMA_P113450.1"/>
<gene>
    <name evidence="2" type="ORF">LEMA_P113450.1</name>
</gene>
<name>E4ZUZ3_LEPMJ</name>
<evidence type="ECO:0000313" key="2">
    <source>
        <dbReference type="EMBL" id="CBX94930.1"/>
    </source>
</evidence>
<proteinExistence type="predicted"/>
<dbReference type="Proteomes" id="UP000002668">
    <property type="component" value="Genome"/>
</dbReference>
<evidence type="ECO:0000256" key="1">
    <source>
        <dbReference type="SAM" id="MobiDB-lite"/>
    </source>
</evidence>